<dbReference type="InterPro" id="IPR013762">
    <property type="entry name" value="Integrase-like_cat_sf"/>
</dbReference>
<proteinExistence type="predicted"/>
<dbReference type="InterPro" id="IPR050090">
    <property type="entry name" value="Tyrosine_recombinase_XerCD"/>
</dbReference>
<accession>A0A060DIN9</accession>
<keyword evidence="4" id="KW-0614">Plasmid</keyword>
<evidence type="ECO:0000256" key="3">
    <source>
        <dbReference type="SAM" id="MobiDB-lite"/>
    </source>
</evidence>
<dbReference type="GO" id="GO:0003677">
    <property type="term" value="F:DNA binding"/>
    <property type="evidence" value="ECO:0007669"/>
    <property type="project" value="InterPro"/>
</dbReference>
<dbReference type="AlphaFoldDB" id="A0A060DIN9"/>
<gene>
    <name evidence="4" type="ORF">ABAZ39_18605</name>
</gene>
<geneLocation type="plasmid" evidence="4 5">
    <name>AbAZ39_p1</name>
</geneLocation>
<organism evidence="4 5">
    <name type="scientific">Azospirillum argentinense</name>
    <dbReference type="NCBI Taxonomy" id="2970906"/>
    <lineage>
        <taxon>Bacteria</taxon>
        <taxon>Pseudomonadati</taxon>
        <taxon>Pseudomonadota</taxon>
        <taxon>Alphaproteobacteria</taxon>
        <taxon>Rhodospirillales</taxon>
        <taxon>Azospirillaceae</taxon>
        <taxon>Azospirillum</taxon>
    </lineage>
</organism>
<evidence type="ECO:0000313" key="4">
    <source>
        <dbReference type="EMBL" id="AIB13946.1"/>
    </source>
</evidence>
<name>A0A060DIN9_9PROT</name>
<dbReference type="GO" id="GO:0015074">
    <property type="term" value="P:DNA integration"/>
    <property type="evidence" value="ECO:0007669"/>
    <property type="project" value="UniProtKB-KW"/>
</dbReference>
<dbReference type="Gene3D" id="1.10.443.10">
    <property type="entry name" value="Intergrase catalytic core"/>
    <property type="match status" value="1"/>
</dbReference>
<dbReference type="KEGG" id="abq:ABAZ39_18605"/>
<dbReference type="PANTHER" id="PTHR30349:SF64">
    <property type="entry name" value="PROPHAGE INTEGRASE INTD-RELATED"/>
    <property type="match status" value="1"/>
</dbReference>
<reference evidence="4 5" key="1">
    <citation type="journal article" date="2014" name="Genome Announc.">
        <title>Complete Genome Sequence of the Model Rhizosphere Strain Azospirillum brasilense Az39, Successfully Applied in Agriculture.</title>
        <authorList>
            <person name="Rivera D."/>
            <person name="Revale S."/>
            <person name="Molina R."/>
            <person name="Gualpa J."/>
            <person name="Puente M."/>
            <person name="Maroniche G."/>
            <person name="Paris G."/>
            <person name="Baker D."/>
            <person name="Clavijo B."/>
            <person name="McLay K."/>
            <person name="Spaepen S."/>
            <person name="Perticari A."/>
            <person name="Vazquez M."/>
            <person name="Wisniewski-Dye F."/>
            <person name="Watkins C."/>
            <person name="Martinez-Abarca F."/>
            <person name="Vanderleyden J."/>
            <person name="Cassan F."/>
        </authorList>
    </citation>
    <scope>NUCLEOTIDE SEQUENCE [LARGE SCALE GENOMIC DNA]</scope>
    <source>
        <strain evidence="4 5">Az39</strain>
        <plasmid evidence="4">AbAZ39_p1</plasmid>
    </source>
</reference>
<dbReference type="EMBL" id="CP007794">
    <property type="protein sequence ID" value="AIB13946.1"/>
    <property type="molecule type" value="Genomic_DNA"/>
</dbReference>
<feature type="region of interest" description="Disordered" evidence="3">
    <location>
        <begin position="511"/>
        <end position="531"/>
    </location>
</feature>
<keyword evidence="2" id="KW-0233">DNA recombination</keyword>
<protein>
    <submittedName>
        <fullName evidence="4">Uncharacterized protein</fullName>
    </submittedName>
</protein>
<keyword evidence="1" id="KW-0229">DNA integration</keyword>
<dbReference type="SUPFAM" id="SSF56349">
    <property type="entry name" value="DNA breaking-rejoining enzymes"/>
    <property type="match status" value="1"/>
</dbReference>
<evidence type="ECO:0000256" key="2">
    <source>
        <dbReference type="ARBA" id="ARBA00023172"/>
    </source>
</evidence>
<evidence type="ECO:0000256" key="1">
    <source>
        <dbReference type="ARBA" id="ARBA00022908"/>
    </source>
</evidence>
<dbReference type="Proteomes" id="UP000027186">
    <property type="component" value="Plasmid AbAZ39_p1"/>
</dbReference>
<sequence length="538" mass="60022">MGVVPSDFRLTFADDEFRWAGERRPGLPILRWPDGRLCEPVLAYFGYSAEVARVRTSSMKPEAYALREWLAFLTCKGRRWDEADDLLLRQWRECQRDAIAAGDIKACQVERKLDIVFEFYRLLPEVLPFDERGEPRRLFVGRASARDGVYFPITSKTNLGPKAEVREMWSGAERVGKKRTKRPTPDEFQVGKILTWLRAKADRQTTQRAGDDAQRCLGLEAERNWLIGRCMVDGGLRAQEVADLSLDALARALRTESIQVPAEPPAAARGSRHALDALSESLEARSALLAALDALEARHRRSLYVEVTGKGRKTRMAPFAIDLVRDLLEVGVWIVRREQTAAWAARDKKFLAPGQAFLSFKTKGPMTPGAIADLMKDAFNATGISGSGHRLRAHYATVTASRLWHECFALNGYRFDQTVVNMAMERLAEAMGHSQVTTTVRHYLDMALLQHFGMSSRGKLNAVKGIWEAVVKRQGALSEAKMRVILKVVDGLAAVPDGSDLQEVLSMTLDDPDLNPSLNKPDTTGMSKAAKSTLQVVK</sequence>
<feature type="compositionally biased region" description="Polar residues" evidence="3">
    <location>
        <begin position="516"/>
        <end position="531"/>
    </location>
</feature>
<dbReference type="InterPro" id="IPR011010">
    <property type="entry name" value="DNA_brk_join_enz"/>
</dbReference>
<dbReference type="GO" id="GO:0006310">
    <property type="term" value="P:DNA recombination"/>
    <property type="evidence" value="ECO:0007669"/>
    <property type="project" value="UniProtKB-KW"/>
</dbReference>
<evidence type="ECO:0000313" key="5">
    <source>
        <dbReference type="Proteomes" id="UP000027186"/>
    </source>
</evidence>
<dbReference type="PANTHER" id="PTHR30349">
    <property type="entry name" value="PHAGE INTEGRASE-RELATED"/>
    <property type="match status" value="1"/>
</dbReference>
<dbReference type="RefSeq" id="WP_040134269.1">
    <property type="nucleotide sequence ID" value="NZ_CP007794.1"/>
</dbReference>